<evidence type="ECO:0000256" key="9">
    <source>
        <dbReference type="ARBA" id="ARBA00023004"/>
    </source>
</evidence>
<sequence>MHDLGKIMALYGEPQWCVVGDTFPVGCEFAPSIVYRDTSFQANPDLQHPVYSSRLGIYGEHCGLDEVTMSWGHDEYMYQVLLHNKSKLPEEALYMIRYHSFYPWHLEGDYTHLTNDKDNQMLKWVKEFNKFDLYSKSPEVPDIEALTPYYQSLIDKYVPGVLEW</sequence>
<dbReference type="GO" id="GO:0050113">
    <property type="term" value="F:inositol oxygenase activity"/>
    <property type="evidence" value="ECO:0007669"/>
    <property type="project" value="UniProtKB-UniRule"/>
</dbReference>
<gene>
    <name evidence="14" type="ORF">JTE90_005934</name>
</gene>
<comment type="caution">
    <text evidence="14">The sequence shown here is derived from an EMBL/GenBank/DDBJ whole genome shotgun (WGS) entry which is preliminary data.</text>
</comment>
<evidence type="ECO:0000256" key="11">
    <source>
        <dbReference type="ARBA" id="ARBA00048271"/>
    </source>
</evidence>
<dbReference type="EMBL" id="JAFNEN010001465">
    <property type="protein sequence ID" value="KAG8173855.1"/>
    <property type="molecule type" value="Genomic_DNA"/>
</dbReference>
<evidence type="ECO:0000313" key="14">
    <source>
        <dbReference type="EMBL" id="KAG8173855.1"/>
    </source>
</evidence>
<keyword evidence="15" id="KW-1185">Reference proteome</keyword>
<keyword evidence="6 13" id="KW-0963">Cytoplasm</keyword>
<dbReference type="GO" id="GO:0005506">
    <property type="term" value="F:iron ion binding"/>
    <property type="evidence" value="ECO:0007669"/>
    <property type="project" value="InterPro"/>
</dbReference>
<evidence type="ECO:0000256" key="8">
    <source>
        <dbReference type="ARBA" id="ARBA00023002"/>
    </source>
</evidence>
<dbReference type="Pfam" id="PF05153">
    <property type="entry name" value="MIOX"/>
    <property type="match status" value="1"/>
</dbReference>
<comment type="subcellular location">
    <subcellularLocation>
        <location evidence="1 13">Cytoplasm</location>
    </subcellularLocation>
</comment>
<dbReference type="InterPro" id="IPR007828">
    <property type="entry name" value="Inositol_oxygenase"/>
</dbReference>
<name>A0AAV6TR40_9ARAC</name>
<dbReference type="GO" id="GO:0005737">
    <property type="term" value="C:cytoplasm"/>
    <property type="evidence" value="ECO:0007669"/>
    <property type="project" value="UniProtKB-SubCell"/>
</dbReference>
<evidence type="ECO:0000256" key="2">
    <source>
        <dbReference type="ARBA" id="ARBA00005167"/>
    </source>
</evidence>
<feature type="binding site" evidence="12">
    <location>
        <position position="132"/>
    </location>
    <ligand>
        <name>Fe cation</name>
        <dbReference type="ChEBI" id="CHEBI:24875"/>
        <label>1</label>
    </ligand>
</feature>
<dbReference type="GO" id="GO:0019310">
    <property type="term" value="P:inositol catabolic process"/>
    <property type="evidence" value="ECO:0007669"/>
    <property type="project" value="UniProtKB-UniRule"/>
</dbReference>
<evidence type="ECO:0000256" key="10">
    <source>
        <dbReference type="ARBA" id="ARBA00029668"/>
    </source>
</evidence>
<evidence type="ECO:0000256" key="12">
    <source>
        <dbReference type="PIRSR" id="PIRSR607828-2"/>
    </source>
</evidence>
<dbReference type="PANTHER" id="PTHR12588">
    <property type="entry name" value="MYOINOSITOL OXYGENASE"/>
    <property type="match status" value="1"/>
</dbReference>
<accession>A0AAV6TR40</accession>
<reference evidence="14 15" key="1">
    <citation type="journal article" date="2022" name="Nat. Ecol. Evol.">
        <title>A masculinizing supergene underlies an exaggerated male reproductive morph in a spider.</title>
        <authorList>
            <person name="Hendrickx F."/>
            <person name="De Corte Z."/>
            <person name="Sonet G."/>
            <person name="Van Belleghem S.M."/>
            <person name="Kostlbacher S."/>
            <person name="Vangestel C."/>
        </authorList>
    </citation>
    <scope>NUCLEOTIDE SEQUENCE [LARGE SCALE GENOMIC DNA]</scope>
    <source>
        <strain evidence="14">W744_W776</strain>
    </source>
</reference>
<keyword evidence="8 13" id="KW-0560">Oxidoreductase</keyword>
<evidence type="ECO:0000256" key="13">
    <source>
        <dbReference type="RuleBase" id="RU367039"/>
    </source>
</evidence>
<proteinExistence type="inferred from homology"/>
<evidence type="ECO:0000256" key="4">
    <source>
        <dbReference type="ARBA" id="ARBA00011919"/>
    </source>
</evidence>
<feature type="binding site" evidence="12">
    <location>
        <position position="73"/>
    </location>
    <ligand>
        <name>Fe cation</name>
        <dbReference type="ChEBI" id="CHEBI:24875"/>
        <label>1</label>
    </ligand>
</feature>
<comment type="catalytic activity">
    <reaction evidence="11 13">
        <text>myo-inositol + O2 = D-glucuronate + H2O + H(+)</text>
        <dbReference type="Rhea" id="RHEA:23696"/>
        <dbReference type="ChEBI" id="CHEBI:15377"/>
        <dbReference type="ChEBI" id="CHEBI:15378"/>
        <dbReference type="ChEBI" id="CHEBI:15379"/>
        <dbReference type="ChEBI" id="CHEBI:17268"/>
        <dbReference type="ChEBI" id="CHEBI:58720"/>
        <dbReference type="EC" id="1.13.99.1"/>
    </reaction>
</comment>
<comment type="cofactor">
    <cofactor evidence="12 13">
        <name>Fe cation</name>
        <dbReference type="ChEBI" id="CHEBI:24875"/>
    </cofactor>
    <text evidence="12 13">Binds 2 iron ions per subunit.</text>
</comment>
<evidence type="ECO:0000256" key="6">
    <source>
        <dbReference type="ARBA" id="ARBA00022490"/>
    </source>
</evidence>
<dbReference type="Proteomes" id="UP000827092">
    <property type="component" value="Unassembled WGS sequence"/>
</dbReference>
<evidence type="ECO:0000256" key="1">
    <source>
        <dbReference type="ARBA" id="ARBA00004496"/>
    </source>
</evidence>
<organism evidence="14 15">
    <name type="scientific">Oedothorax gibbosus</name>
    <dbReference type="NCBI Taxonomy" id="931172"/>
    <lineage>
        <taxon>Eukaryota</taxon>
        <taxon>Metazoa</taxon>
        <taxon>Ecdysozoa</taxon>
        <taxon>Arthropoda</taxon>
        <taxon>Chelicerata</taxon>
        <taxon>Arachnida</taxon>
        <taxon>Araneae</taxon>
        <taxon>Araneomorphae</taxon>
        <taxon>Entelegynae</taxon>
        <taxon>Araneoidea</taxon>
        <taxon>Linyphiidae</taxon>
        <taxon>Erigoninae</taxon>
        <taxon>Oedothorax</taxon>
    </lineage>
</organism>
<dbReference type="SUPFAM" id="SSF109604">
    <property type="entry name" value="HD-domain/PDEase-like"/>
    <property type="match status" value="1"/>
</dbReference>
<keyword evidence="9 12" id="KW-0408">Iron</keyword>
<dbReference type="PANTHER" id="PTHR12588:SF0">
    <property type="entry name" value="INOSITOL OXYGENASE"/>
    <property type="match status" value="1"/>
</dbReference>
<comment type="pathway">
    <text evidence="2 13">Polyol metabolism; myo-inositol degradation into D-glucuronate; D-glucuronate from myo-inositol: step 1/1.</text>
</comment>
<dbReference type="AlphaFoldDB" id="A0AAV6TR40"/>
<evidence type="ECO:0000256" key="5">
    <source>
        <dbReference type="ARBA" id="ARBA00019269"/>
    </source>
</evidence>
<evidence type="ECO:0000313" key="15">
    <source>
        <dbReference type="Proteomes" id="UP000827092"/>
    </source>
</evidence>
<evidence type="ECO:0000256" key="7">
    <source>
        <dbReference type="ARBA" id="ARBA00022723"/>
    </source>
</evidence>
<protein>
    <recommendedName>
        <fullName evidence="5 13">Inositol oxygenase</fullName>
        <ecNumber evidence="4 13">1.13.99.1</ecNumber>
    </recommendedName>
    <alternativeName>
        <fullName evidence="10 13">Myo-inositol oxygenase</fullName>
    </alternativeName>
</protein>
<feature type="binding site" evidence="12">
    <location>
        <position position="3"/>
    </location>
    <ligand>
        <name>Fe cation</name>
        <dbReference type="ChEBI" id="CHEBI:24875"/>
        <label>1</label>
    </ligand>
</feature>
<evidence type="ECO:0000256" key="3">
    <source>
        <dbReference type="ARBA" id="ARBA00005286"/>
    </source>
</evidence>
<feature type="binding site" evidence="12">
    <location>
        <position position="99"/>
    </location>
    <ligand>
        <name>Fe cation</name>
        <dbReference type="ChEBI" id="CHEBI:24875"/>
        <label>1</label>
    </ligand>
</feature>
<comment type="similarity">
    <text evidence="3 13">Belongs to the myo-inositol oxygenase family.</text>
</comment>
<feature type="binding site" evidence="12">
    <location>
        <position position="2"/>
    </location>
    <ligand>
        <name>Fe cation</name>
        <dbReference type="ChEBI" id="CHEBI:24875"/>
        <label>1</label>
    </ligand>
</feature>
<dbReference type="EC" id="1.13.99.1" evidence="4 13"/>
<keyword evidence="7 12" id="KW-0479">Metal-binding</keyword>